<proteinExistence type="predicted"/>
<accession>A0ABR2W533</accession>
<keyword evidence="2" id="KW-1185">Reference proteome</keyword>
<dbReference type="Proteomes" id="UP001479436">
    <property type="component" value="Unassembled WGS sequence"/>
</dbReference>
<gene>
    <name evidence="1" type="ORF">K7432_004120</name>
</gene>
<comment type="caution">
    <text evidence="1">The sequence shown here is derived from an EMBL/GenBank/DDBJ whole genome shotgun (WGS) entry which is preliminary data.</text>
</comment>
<evidence type="ECO:0000313" key="1">
    <source>
        <dbReference type="EMBL" id="KAK9720424.1"/>
    </source>
</evidence>
<evidence type="ECO:0000313" key="2">
    <source>
        <dbReference type="Proteomes" id="UP001479436"/>
    </source>
</evidence>
<dbReference type="EMBL" id="JASJQH010007012">
    <property type="protein sequence ID" value="KAK9720424.1"/>
    <property type="molecule type" value="Genomic_DNA"/>
</dbReference>
<name>A0ABR2W533_9FUNG</name>
<protein>
    <submittedName>
        <fullName evidence="1">Uncharacterized protein</fullName>
    </submittedName>
</protein>
<organism evidence="1 2">
    <name type="scientific">Basidiobolus ranarum</name>
    <dbReference type="NCBI Taxonomy" id="34480"/>
    <lineage>
        <taxon>Eukaryota</taxon>
        <taxon>Fungi</taxon>
        <taxon>Fungi incertae sedis</taxon>
        <taxon>Zoopagomycota</taxon>
        <taxon>Entomophthoromycotina</taxon>
        <taxon>Basidiobolomycetes</taxon>
        <taxon>Basidiobolales</taxon>
        <taxon>Basidiobolaceae</taxon>
        <taxon>Basidiobolus</taxon>
    </lineage>
</organism>
<sequence length="92" mass="10148">MEPLETLITVFNLEAKYTTILRFTVTSTANRILNDVTSAATTANLDIEELSFKTGSLTLVVIANCKNWEELFQSSVYDLQLGSNSGTTDQKP</sequence>
<reference evidence="1 2" key="1">
    <citation type="submission" date="2023-04" db="EMBL/GenBank/DDBJ databases">
        <title>Genome of Basidiobolus ranarum AG-B5.</title>
        <authorList>
            <person name="Stajich J.E."/>
            <person name="Carter-House D."/>
            <person name="Gryganskyi A."/>
        </authorList>
    </citation>
    <scope>NUCLEOTIDE SEQUENCE [LARGE SCALE GENOMIC DNA]</scope>
    <source>
        <strain evidence="1 2">AG-B5</strain>
    </source>
</reference>